<proteinExistence type="predicted"/>
<dbReference type="PRINTS" id="PR00184">
    <property type="entry name" value="NEISSPPORIN"/>
</dbReference>
<dbReference type="SUPFAM" id="SSF56935">
    <property type="entry name" value="Porins"/>
    <property type="match status" value="1"/>
</dbReference>
<accession>A0A2W5QCH1</accession>
<dbReference type="CDD" id="cd00342">
    <property type="entry name" value="gram_neg_porins"/>
    <property type="match status" value="1"/>
</dbReference>
<comment type="caution">
    <text evidence="13">The sequence shown here is derived from an EMBL/GenBank/DDBJ whole genome shotgun (WGS) entry which is preliminary data.</text>
</comment>
<evidence type="ECO:0000256" key="2">
    <source>
        <dbReference type="ARBA" id="ARBA00011233"/>
    </source>
</evidence>
<keyword evidence="9" id="KW-0472">Membrane</keyword>
<dbReference type="PROSITE" id="PS51257">
    <property type="entry name" value="PROKAR_LIPOPROTEIN"/>
    <property type="match status" value="1"/>
</dbReference>
<dbReference type="InterPro" id="IPR050298">
    <property type="entry name" value="Gram-neg_bact_OMP"/>
</dbReference>
<evidence type="ECO:0000256" key="6">
    <source>
        <dbReference type="ARBA" id="ARBA00022729"/>
    </source>
</evidence>
<name>A0A2W5QCH1_VARPD</name>
<dbReference type="GO" id="GO:0015288">
    <property type="term" value="F:porin activity"/>
    <property type="evidence" value="ECO:0007669"/>
    <property type="project" value="UniProtKB-KW"/>
</dbReference>
<comment type="subunit">
    <text evidence="2">Homotrimer.</text>
</comment>
<evidence type="ECO:0000256" key="9">
    <source>
        <dbReference type="ARBA" id="ARBA00023136"/>
    </source>
</evidence>
<dbReference type="GO" id="GO:0009279">
    <property type="term" value="C:cell outer membrane"/>
    <property type="evidence" value="ECO:0007669"/>
    <property type="project" value="UniProtKB-SubCell"/>
</dbReference>
<protein>
    <submittedName>
        <fullName evidence="13">Porin</fullName>
    </submittedName>
</protein>
<feature type="chain" id="PRO_5015925025" evidence="11">
    <location>
        <begin position="21"/>
        <end position="393"/>
    </location>
</feature>
<dbReference type="GO" id="GO:0046930">
    <property type="term" value="C:pore complex"/>
    <property type="evidence" value="ECO:0007669"/>
    <property type="project" value="UniProtKB-KW"/>
</dbReference>
<evidence type="ECO:0000256" key="10">
    <source>
        <dbReference type="ARBA" id="ARBA00023237"/>
    </source>
</evidence>
<feature type="signal peptide" evidence="11">
    <location>
        <begin position="1"/>
        <end position="20"/>
    </location>
</feature>
<keyword evidence="8" id="KW-0626">Porin</keyword>
<evidence type="ECO:0000256" key="5">
    <source>
        <dbReference type="ARBA" id="ARBA00022692"/>
    </source>
</evidence>
<evidence type="ECO:0000256" key="4">
    <source>
        <dbReference type="ARBA" id="ARBA00022452"/>
    </source>
</evidence>
<dbReference type="InterPro" id="IPR033900">
    <property type="entry name" value="Gram_neg_porin_domain"/>
</dbReference>
<evidence type="ECO:0000256" key="3">
    <source>
        <dbReference type="ARBA" id="ARBA00022448"/>
    </source>
</evidence>
<dbReference type="Gene3D" id="2.40.160.10">
    <property type="entry name" value="Porin"/>
    <property type="match status" value="1"/>
</dbReference>
<feature type="domain" description="Porin" evidence="12">
    <location>
        <begin position="7"/>
        <end position="357"/>
    </location>
</feature>
<dbReference type="PANTHER" id="PTHR34501">
    <property type="entry name" value="PROTEIN YDDL-RELATED"/>
    <property type="match status" value="1"/>
</dbReference>
<evidence type="ECO:0000256" key="1">
    <source>
        <dbReference type="ARBA" id="ARBA00004571"/>
    </source>
</evidence>
<organism evidence="13 14">
    <name type="scientific">Variovorax paradoxus</name>
    <dbReference type="NCBI Taxonomy" id="34073"/>
    <lineage>
        <taxon>Bacteria</taxon>
        <taxon>Pseudomonadati</taxon>
        <taxon>Pseudomonadota</taxon>
        <taxon>Betaproteobacteria</taxon>
        <taxon>Burkholderiales</taxon>
        <taxon>Comamonadaceae</taxon>
        <taxon>Variovorax</taxon>
    </lineage>
</organism>
<gene>
    <name evidence="13" type="ORF">DI563_07895</name>
</gene>
<dbReference type="Pfam" id="PF13609">
    <property type="entry name" value="Porin_4"/>
    <property type="match status" value="1"/>
</dbReference>
<dbReference type="PANTHER" id="PTHR34501:SF9">
    <property type="entry name" value="MAJOR OUTER MEMBRANE PROTEIN P.IA"/>
    <property type="match status" value="1"/>
</dbReference>
<keyword evidence="6 11" id="KW-0732">Signal</keyword>
<evidence type="ECO:0000256" key="11">
    <source>
        <dbReference type="SAM" id="SignalP"/>
    </source>
</evidence>
<evidence type="ECO:0000256" key="7">
    <source>
        <dbReference type="ARBA" id="ARBA00023065"/>
    </source>
</evidence>
<dbReference type="AlphaFoldDB" id="A0A2W5QCH1"/>
<keyword evidence="3" id="KW-0813">Transport</keyword>
<evidence type="ECO:0000313" key="13">
    <source>
        <dbReference type="EMBL" id="PZQ76091.1"/>
    </source>
</evidence>
<keyword evidence="4" id="KW-1134">Transmembrane beta strand</keyword>
<dbReference type="EMBL" id="QFPP01000063">
    <property type="protein sequence ID" value="PZQ76091.1"/>
    <property type="molecule type" value="Genomic_DNA"/>
</dbReference>
<sequence length="393" mass="41517">MFKTCIAAAVASLACVSAFAQSNVTLFGIVDASVRSVSNKSDRVSGSLFTPTSFKSSRTELATGGLSSSRLGFRGVEDLGGGLYASFWLEAPLRNDDGSEALAFTRRSIVAVGGAFGEIRLGRDNTPIHLNHLQWDPFQDTGLGASLLIAANGASNPNNVAATGGFGSNSNYKRASNMVQYFLPPNLGGFYGNIAYGFSEQSRIDFTQNVNTGRYIGGRAGYKAGPLDAAIAYGESDTAYSNRLGKIKTFNVGASYDFGVVKLFGDYTTSADRRDNAVGSFVSTPKVDMSGYSIAATVPVGVGQIRASYAQVKYDLNSPLLFNAGDPSARKFVIGYVHNLSKRTALYTNVARITNKNGAGLSLGGPSYVTAQSGATYTPKTSTGYEFGIRHSF</sequence>
<keyword evidence="7" id="KW-0406">Ion transport</keyword>
<evidence type="ECO:0000259" key="12">
    <source>
        <dbReference type="Pfam" id="PF13609"/>
    </source>
</evidence>
<evidence type="ECO:0000313" key="14">
    <source>
        <dbReference type="Proteomes" id="UP000249135"/>
    </source>
</evidence>
<dbReference type="InterPro" id="IPR002299">
    <property type="entry name" value="Porin_Neis"/>
</dbReference>
<comment type="subcellular location">
    <subcellularLocation>
        <location evidence="1">Cell outer membrane</location>
        <topology evidence="1">Multi-pass membrane protein</topology>
    </subcellularLocation>
</comment>
<evidence type="ECO:0000256" key="8">
    <source>
        <dbReference type="ARBA" id="ARBA00023114"/>
    </source>
</evidence>
<dbReference type="InterPro" id="IPR023614">
    <property type="entry name" value="Porin_dom_sf"/>
</dbReference>
<dbReference type="GO" id="GO:0006811">
    <property type="term" value="P:monoatomic ion transport"/>
    <property type="evidence" value="ECO:0007669"/>
    <property type="project" value="UniProtKB-KW"/>
</dbReference>
<dbReference type="Proteomes" id="UP000249135">
    <property type="component" value="Unassembled WGS sequence"/>
</dbReference>
<reference evidence="13 14" key="1">
    <citation type="submission" date="2017-08" db="EMBL/GenBank/DDBJ databases">
        <title>Infants hospitalized years apart are colonized by the same room-sourced microbial strains.</title>
        <authorList>
            <person name="Brooks B."/>
            <person name="Olm M.R."/>
            <person name="Firek B.A."/>
            <person name="Baker R."/>
            <person name="Thomas B.C."/>
            <person name="Morowitz M.J."/>
            <person name="Banfield J.F."/>
        </authorList>
    </citation>
    <scope>NUCLEOTIDE SEQUENCE [LARGE SCALE GENOMIC DNA]</scope>
    <source>
        <strain evidence="13">S2_005_003_R2_41</strain>
    </source>
</reference>
<keyword evidence="5" id="KW-0812">Transmembrane</keyword>
<keyword evidence="10" id="KW-0998">Cell outer membrane</keyword>